<feature type="region of interest" description="Disordered" evidence="1">
    <location>
        <begin position="20"/>
        <end position="39"/>
    </location>
</feature>
<gene>
    <name evidence="2" type="ORF">EB796_013824</name>
</gene>
<accession>A0A7J7JPE8</accession>
<sequence length="66" mass="7468">MPTTQHNAPDYQMPKLPVKRKLKMSQQSPIKIPTTPAENFPSPILRRPLNVIRMCLFEAAAHACRG</sequence>
<keyword evidence="3" id="KW-1185">Reference proteome</keyword>
<dbReference type="AlphaFoldDB" id="A0A7J7JPE8"/>
<proteinExistence type="predicted"/>
<organism evidence="2 3">
    <name type="scientific">Bugula neritina</name>
    <name type="common">Brown bryozoan</name>
    <name type="synonym">Sertularia neritina</name>
    <dbReference type="NCBI Taxonomy" id="10212"/>
    <lineage>
        <taxon>Eukaryota</taxon>
        <taxon>Metazoa</taxon>
        <taxon>Spiralia</taxon>
        <taxon>Lophotrochozoa</taxon>
        <taxon>Bryozoa</taxon>
        <taxon>Gymnolaemata</taxon>
        <taxon>Cheilostomatida</taxon>
        <taxon>Flustrina</taxon>
        <taxon>Buguloidea</taxon>
        <taxon>Bugulidae</taxon>
        <taxon>Bugula</taxon>
    </lineage>
</organism>
<comment type="caution">
    <text evidence="2">The sequence shown here is derived from an EMBL/GenBank/DDBJ whole genome shotgun (WGS) entry which is preliminary data.</text>
</comment>
<dbReference type="Proteomes" id="UP000593567">
    <property type="component" value="Unassembled WGS sequence"/>
</dbReference>
<reference evidence="2" key="1">
    <citation type="submission" date="2020-06" db="EMBL/GenBank/DDBJ databases">
        <title>Draft genome of Bugula neritina, a colonial animal packing powerful symbionts and potential medicines.</title>
        <authorList>
            <person name="Rayko M."/>
        </authorList>
    </citation>
    <scope>NUCLEOTIDE SEQUENCE [LARGE SCALE GENOMIC DNA]</scope>
    <source>
        <strain evidence="2">Kwan_BN1</strain>
    </source>
</reference>
<protein>
    <submittedName>
        <fullName evidence="2">Uncharacterized protein</fullName>
    </submittedName>
</protein>
<dbReference type="EMBL" id="VXIV02002010">
    <property type="protein sequence ID" value="KAF6027877.1"/>
    <property type="molecule type" value="Genomic_DNA"/>
</dbReference>
<evidence type="ECO:0000313" key="3">
    <source>
        <dbReference type="Proteomes" id="UP000593567"/>
    </source>
</evidence>
<evidence type="ECO:0000313" key="2">
    <source>
        <dbReference type="EMBL" id="KAF6027877.1"/>
    </source>
</evidence>
<evidence type="ECO:0000256" key="1">
    <source>
        <dbReference type="SAM" id="MobiDB-lite"/>
    </source>
</evidence>
<name>A0A7J7JPE8_BUGNE</name>